<keyword evidence="2" id="KW-1185">Reference proteome</keyword>
<dbReference type="AlphaFoldDB" id="A0A1I5A7P6"/>
<evidence type="ECO:0000313" key="1">
    <source>
        <dbReference type="EMBL" id="SFN58169.1"/>
    </source>
</evidence>
<evidence type="ECO:0008006" key="3">
    <source>
        <dbReference type="Google" id="ProtNLM"/>
    </source>
</evidence>
<protein>
    <recommendedName>
        <fullName evidence="3">Transcription elongation factor, GreA/GreB family</fullName>
    </recommendedName>
</protein>
<sequence length="149" mass="16881">MMRIPKAQIFEACKLKQEQIISDFKTEISNLKSEIYDRDVIPSQGDSSSSERHQVLLRYEQELEHLEQELGVLDSISDEKICEIVELGAVVITDSLSFFVSISAEELNVNGDKIFGISVQAPLFKAMKGKKKGDTFSINQKQYEISDVY</sequence>
<dbReference type="Proteomes" id="UP000199564">
    <property type="component" value="Unassembled WGS sequence"/>
</dbReference>
<evidence type="ECO:0000313" key="2">
    <source>
        <dbReference type="Proteomes" id="UP000199564"/>
    </source>
</evidence>
<proteinExistence type="predicted"/>
<gene>
    <name evidence="1" type="ORF">SAMN04488519_10137</name>
</gene>
<organism evidence="1 2">
    <name type="scientific">Algoriphagus ornithinivorans</name>
    <dbReference type="NCBI Taxonomy" id="226506"/>
    <lineage>
        <taxon>Bacteria</taxon>
        <taxon>Pseudomonadati</taxon>
        <taxon>Bacteroidota</taxon>
        <taxon>Cytophagia</taxon>
        <taxon>Cytophagales</taxon>
        <taxon>Cyclobacteriaceae</taxon>
        <taxon>Algoriphagus</taxon>
    </lineage>
</organism>
<reference evidence="2" key="1">
    <citation type="submission" date="2016-10" db="EMBL/GenBank/DDBJ databases">
        <authorList>
            <person name="Varghese N."/>
            <person name="Submissions S."/>
        </authorList>
    </citation>
    <scope>NUCLEOTIDE SEQUENCE [LARGE SCALE GENOMIC DNA]</scope>
    <source>
        <strain evidence="2">DSM 15282</strain>
    </source>
</reference>
<name>A0A1I5A7P6_9BACT</name>
<accession>A0A1I5A7P6</accession>
<dbReference type="EMBL" id="FOVW01000001">
    <property type="protein sequence ID" value="SFN58169.1"/>
    <property type="molecule type" value="Genomic_DNA"/>
</dbReference>
<dbReference type="STRING" id="226506.SAMN04488519_10137"/>
<dbReference type="RefSeq" id="WP_091648610.1">
    <property type="nucleotide sequence ID" value="NZ_FOVW01000001.1"/>
</dbReference>